<feature type="chain" id="PRO_5045535025" evidence="1">
    <location>
        <begin position="32"/>
        <end position="779"/>
    </location>
</feature>
<protein>
    <submittedName>
        <fullName evidence="2">Uncharacterized protein</fullName>
    </submittedName>
</protein>
<sequence length="779" mass="82793">MNFTIPSFSRERRWLRLSVLLLATVAPAAQAVNFESYYGQAEMRDDGQDVKAAKFCPDGGSILVGTRALPDGTTQALATRIRDDGTTLWQRGYSVNGSKQTSANAVVELNDGTGFALTGSVLRDPGVFIYVMRIDCEGKVAWATLLQNQKEDYRAAGYDIIQSVDRGAPAPFGDLIVVGDEVTDPRSGSSFGRIARLTAAGAVTWSQAYSRSDIAFGLRFRAVTENLAASGAPTDLVVGGSAADAGTWNSDRRALMFRVDGGGTPVCNAILGQKGENTDFQGVTPLSLGNYRGETVLVGSTGRVDALADGYAARFSAASCSVKAQSEWMDPEAGNVVAYDVAEVRDADGGPGSVAVTGTLSGHATFGFLLSARLADLGLNSPPGARLFGTQREAPENLYAMDVKSDRFVLAGSTYEDWDGVGDPQDFYFVQTDPAFNTMCSKVWEPRTPVIDLPAKRFSPKVLRLPEYTRVEVRELDADGEGICCERDPPPERCPGVIDNGTVQLGVSSTGYLNVECDPPNPSSGRYGTTLVGLRLMETNADASAPGSPCEGWGVASADLGVTGYTSRCSGTVNMAVGSFSYTLSSAVSTVTIGNTFRVTHQYDPTPITPFLYRVAVTIENIGSVPVLDLRYSRGVDYDVAPNGFSEYITIAGSAAPFVIASYDNGFNSPNPLAAHSGFPGDFVDRGPGDLGAFFDLQLGTLKANEKRTFVTYYGAAPDELNALNALGLVSASVYSLGQPDWDGSGVWPWWPTGAGFGTLGATTGKPNTFMYGVEYRRQ</sequence>
<evidence type="ECO:0000313" key="2">
    <source>
        <dbReference type="EMBL" id="MFC4819293.1"/>
    </source>
</evidence>
<feature type="signal peptide" evidence="1">
    <location>
        <begin position="1"/>
        <end position="31"/>
    </location>
</feature>
<comment type="caution">
    <text evidence="2">The sequence shown here is derived from an EMBL/GenBank/DDBJ whole genome shotgun (WGS) entry which is preliminary data.</text>
</comment>
<gene>
    <name evidence="2" type="ORF">ACFO6Q_03095</name>
</gene>
<keyword evidence="3" id="KW-1185">Reference proteome</keyword>
<dbReference type="EMBL" id="JBHSHD010000003">
    <property type="protein sequence ID" value="MFC4819293.1"/>
    <property type="molecule type" value="Genomic_DNA"/>
</dbReference>
<keyword evidence="1" id="KW-0732">Signal</keyword>
<evidence type="ECO:0000256" key="1">
    <source>
        <dbReference type="SAM" id="SignalP"/>
    </source>
</evidence>
<reference evidence="3" key="1">
    <citation type="journal article" date="2019" name="Int. J. Syst. Evol. Microbiol.">
        <title>The Global Catalogue of Microorganisms (GCM) 10K type strain sequencing project: providing services to taxonomists for standard genome sequencing and annotation.</title>
        <authorList>
            <consortium name="The Broad Institute Genomics Platform"/>
            <consortium name="The Broad Institute Genome Sequencing Center for Infectious Disease"/>
            <person name="Wu L."/>
            <person name="Ma J."/>
        </authorList>
    </citation>
    <scope>NUCLEOTIDE SEQUENCE [LARGE SCALE GENOMIC DNA]</scope>
    <source>
        <strain evidence="3">CCUG 30340</strain>
    </source>
</reference>
<dbReference type="Proteomes" id="UP001595886">
    <property type="component" value="Unassembled WGS sequence"/>
</dbReference>
<proteinExistence type="predicted"/>
<dbReference type="RefSeq" id="WP_380019048.1">
    <property type="nucleotide sequence ID" value="NZ_JBHSHD010000003.1"/>
</dbReference>
<evidence type="ECO:0000313" key="3">
    <source>
        <dbReference type="Proteomes" id="UP001595886"/>
    </source>
</evidence>
<name>A0ABV9QPP0_9GAMM</name>
<accession>A0ABV9QPP0</accession>
<organism evidence="2 3">
    <name type="scientific">Dokdonella ginsengisoli</name>
    <dbReference type="NCBI Taxonomy" id="363846"/>
    <lineage>
        <taxon>Bacteria</taxon>
        <taxon>Pseudomonadati</taxon>
        <taxon>Pseudomonadota</taxon>
        <taxon>Gammaproteobacteria</taxon>
        <taxon>Lysobacterales</taxon>
        <taxon>Rhodanobacteraceae</taxon>
        <taxon>Dokdonella</taxon>
    </lineage>
</organism>